<dbReference type="KEGG" id="vg:55810217"/>
<evidence type="ECO:0000256" key="1">
    <source>
        <dbReference type="ARBA" id="ARBA00022741"/>
    </source>
</evidence>
<dbReference type="Pfam" id="PF00271">
    <property type="entry name" value="Helicase_C"/>
    <property type="match status" value="1"/>
</dbReference>
<dbReference type="SMART" id="SM00490">
    <property type="entry name" value="HELICc"/>
    <property type="match status" value="1"/>
</dbReference>
<keyword evidence="2" id="KW-0378">Hydrolase</keyword>
<dbReference type="EMBL" id="MH460829">
    <property type="protein sequence ID" value="AXF40755.1"/>
    <property type="molecule type" value="Genomic_DNA"/>
</dbReference>
<evidence type="ECO:0000313" key="7">
    <source>
        <dbReference type="Proteomes" id="UP000255697"/>
    </source>
</evidence>
<organism evidence="6 7">
    <name type="scientific">Acinetobacter phage vB_ApiM_fHyAci03</name>
    <dbReference type="NCBI Taxonomy" id="2269366"/>
    <lineage>
        <taxon>Viruses</taxon>
        <taxon>Duplodnaviria</taxon>
        <taxon>Heunggongvirae</taxon>
        <taxon>Uroviricota</taxon>
        <taxon>Caudoviricetes</taxon>
        <taxon>Pantevenvirales</taxon>
        <taxon>Straboviridae</taxon>
        <taxon>Twarogvirinae</taxon>
        <taxon>Lazarusvirus</taxon>
        <taxon>Lazarusvirus fhyacithree</taxon>
    </lineage>
</organism>
<dbReference type="Gene3D" id="3.30.780.20">
    <property type="match status" value="1"/>
</dbReference>
<dbReference type="Proteomes" id="UP000255697">
    <property type="component" value="Segment"/>
</dbReference>
<dbReference type="InterPro" id="IPR049430">
    <property type="entry name" value="UvsW_N_sf"/>
</dbReference>
<dbReference type="GO" id="GO:0004386">
    <property type="term" value="F:helicase activity"/>
    <property type="evidence" value="ECO:0007669"/>
    <property type="project" value="UniProtKB-KW"/>
</dbReference>
<evidence type="ECO:0000259" key="5">
    <source>
        <dbReference type="PROSITE" id="PS51192"/>
    </source>
</evidence>
<dbReference type="InterPro" id="IPR006935">
    <property type="entry name" value="Helicase/UvrB_N"/>
</dbReference>
<keyword evidence="7" id="KW-1185">Reference proteome</keyword>
<dbReference type="SUPFAM" id="SSF52540">
    <property type="entry name" value="P-loop containing nucleoside triphosphate hydrolases"/>
    <property type="match status" value="2"/>
</dbReference>
<proteinExistence type="predicted"/>
<dbReference type="Pfam" id="PF04851">
    <property type="entry name" value="ResIII"/>
    <property type="match status" value="1"/>
</dbReference>
<dbReference type="InterPro" id="IPR049409">
    <property type="entry name" value="UvsW_N"/>
</dbReference>
<gene>
    <name evidence="6" type="primary">uvsW</name>
    <name evidence="6" type="ORF">Ac3_194</name>
</gene>
<accession>A0A345AV22</accession>
<protein>
    <submittedName>
        <fullName evidence="6">RNA-DNA and DNA-DNA helicase</fullName>
    </submittedName>
</protein>
<sequence length="504" mass="58005">MSDINVMFYDYSHIKISTQQSIFRELRDYFSFYVDGYQFSPKYVYGTWDGRLKMLGTDGLLPFGLLGQVVKFAQNNMLSIAIHPDVSAKTEMTRDAFNDWISSKTYYSGSEEIFPYWYQLNAVYEAIVNKRRILNLPTSAGKSLIQALLSKYVIETSDRSVLILVPTTSLVTQMKDDFVDYRLFEEDEIAEVRSGKRQKHERIVISTWQSAIKKPKEWFNQFNMLLCDEMHLAIGKSISEIINKLNYCEFKIGLSGSLRDGKANLMQYIGLFGEIYSPVSTKDLMNDGQVSQLRINALFLKYPETVSNAMAKHDYATEVKFITNLAKRTQWISNLSLRLANRSENVFVMFKNIEHGKAIYDSIKSSGHEHVYYVSGEVSSDERTHLKKMAEEHTGVIIIASYGVFSTGISVRNLHHVILAHGVKSKVIVLQTIGRVLRKHSSKKVAQIWDLIDDMSITVERDGAKQRKNVNYLLKHGIDRVERYAAEQFDYIMKDVYFLENNRS</sequence>
<keyword evidence="1" id="KW-0547">Nucleotide-binding</keyword>
<dbReference type="InterPro" id="IPR050615">
    <property type="entry name" value="ATP-dep_DNA_Helicase"/>
</dbReference>
<dbReference type="Pfam" id="PF21241">
    <property type="entry name" value="UvsW_N"/>
    <property type="match status" value="1"/>
</dbReference>
<dbReference type="GO" id="GO:0003677">
    <property type="term" value="F:DNA binding"/>
    <property type="evidence" value="ECO:0007669"/>
    <property type="project" value="InterPro"/>
</dbReference>
<dbReference type="Gene3D" id="3.40.50.300">
    <property type="entry name" value="P-loop containing nucleotide triphosphate hydrolases"/>
    <property type="match status" value="2"/>
</dbReference>
<dbReference type="InterPro" id="IPR027417">
    <property type="entry name" value="P-loop_NTPase"/>
</dbReference>
<dbReference type="PANTHER" id="PTHR11274:SF0">
    <property type="entry name" value="GENERAL TRANSCRIPTION AND DNA REPAIR FACTOR IIH HELICASE SUBUNIT XPB"/>
    <property type="match status" value="1"/>
</dbReference>
<dbReference type="SMART" id="SM00487">
    <property type="entry name" value="DEXDc"/>
    <property type="match status" value="1"/>
</dbReference>
<evidence type="ECO:0000313" key="6">
    <source>
        <dbReference type="EMBL" id="AXF40755.1"/>
    </source>
</evidence>
<dbReference type="PANTHER" id="PTHR11274">
    <property type="entry name" value="RAD25/XP-B DNA REPAIR HELICASE"/>
    <property type="match status" value="1"/>
</dbReference>
<evidence type="ECO:0000256" key="2">
    <source>
        <dbReference type="ARBA" id="ARBA00022801"/>
    </source>
</evidence>
<evidence type="ECO:0000256" key="3">
    <source>
        <dbReference type="ARBA" id="ARBA00022806"/>
    </source>
</evidence>
<reference evidence="7" key="1">
    <citation type="submission" date="2018-06" db="EMBL/GenBank/DDBJ databases">
        <title>Whole genome analysis of phage vB_ApiM_fHyAci03 infecting Acinetobacter pittii.</title>
        <authorList>
            <person name="Kiljunen S."/>
            <person name="Wicklund A."/>
            <person name="Skurnik M."/>
        </authorList>
    </citation>
    <scope>NUCLEOTIDE SEQUENCE [LARGE SCALE GENOMIC DNA]</scope>
</reference>
<dbReference type="InterPro" id="IPR001650">
    <property type="entry name" value="Helicase_C-like"/>
</dbReference>
<evidence type="ECO:0000256" key="4">
    <source>
        <dbReference type="ARBA" id="ARBA00022840"/>
    </source>
</evidence>
<feature type="domain" description="Helicase ATP-binding" evidence="5">
    <location>
        <begin position="123"/>
        <end position="276"/>
    </location>
</feature>
<dbReference type="RefSeq" id="YP_009880956.1">
    <property type="nucleotide sequence ID" value="NC_049438.1"/>
</dbReference>
<dbReference type="GO" id="GO:0016787">
    <property type="term" value="F:hydrolase activity"/>
    <property type="evidence" value="ECO:0007669"/>
    <property type="project" value="UniProtKB-KW"/>
</dbReference>
<name>A0A345AV22_9CAUD</name>
<dbReference type="GO" id="GO:0005524">
    <property type="term" value="F:ATP binding"/>
    <property type="evidence" value="ECO:0007669"/>
    <property type="project" value="UniProtKB-KW"/>
</dbReference>
<dbReference type="PROSITE" id="PS51192">
    <property type="entry name" value="HELICASE_ATP_BIND_1"/>
    <property type="match status" value="1"/>
</dbReference>
<keyword evidence="3 6" id="KW-0347">Helicase</keyword>
<dbReference type="GeneID" id="55810217"/>
<keyword evidence="4" id="KW-0067">ATP-binding</keyword>
<dbReference type="InterPro" id="IPR014001">
    <property type="entry name" value="Helicase_ATP-bd"/>
</dbReference>